<proteinExistence type="predicted"/>
<dbReference type="InterPro" id="IPR036291">
    <property type="entry name" value="NAD(P)-bd_dom_sf"/>
</dbReference>
<reference evidence="2 3" key="1">
    <citation type="submission" date="2014-08" db="EMBL/GenBank/DDBJ databases">
        <title>Comparative genomics of the Paenibacillus odorifer group.</title>
        <authorList>
            <person name="den Bakker H.C."/>
            <person name="Tsai Y.-C."/>
            <person name="Martin N."/>
            <person name="Korlach J."/>
            <person name="Wiedmann M."/>
        </authorList>
    </citation>
    <scope>NUCLEOTIDE SEQUENCE [LARGE SCALE GENOMIC DNA]</scope>
    <source>
        <strain evidence="2 3">DSM 15220</strain>
    </source>
</reference>
<dbReference type="SUPFAM" id="SSF51735">
    <property type="entry name" value="NAD(P)-binding Rossmann-fold domains"/>
    <property type="match status" value="1"/>
</dbReference>
<dbReference type="OrthoDB" id="9792162at2"/>
<accession>A0A089MB54</accession>
<dbReference type="InterPro" id="IPR050700">
    <property type="entry name" value="YIM1/Zinc_Alcohol_DH_Fams"/>
</dbReference>
<dbReference type="RefSeq" id="WP_025707882.1">
    <property type="nucleotide sequence ID" value="NZ_CP009287.1"/>
</dbReference>
<dbReference type="AlphaFoldDB" id="A0A089MB54"/>
<dbReference type="PANTHER" id="PTHR11695:SF648">
    <property type="entry name" value="ZINC-BINDING OXIDOREDUCTASE"/>
    <property type="match status" value="1"/>
</dbReference>
<evidence type="ECO:0000313" key="3">
    <source>
        <dbReference type="Proteomes" id="UP000029500"/>
    </source>
</evidence>
<feature type="domain" description="Enoyl reductase (ER)" evidence="1">
    <location>
        <begin position="10"/>
        <end position="300"/>
    </location>
</feature>
<dbReference type="Pfam" id="PF13602">
    <property type="entry name" value="ADH_zinc_N_2"/>
    <property type="match status" value="1"/>
</dbReference>
<evidence type="ECO:0000259" key="1">
    <source>
        <dbReference type="SMART" id="SM00829"/>
    </source>
</evidence>
<organism evidence="2 3">
    <name type="scientific">Paenibacillus graminis</name>
    <dbReference type="NCBI Taxonomy" id="189425"/>
    <lineage>
        <taxon>Bacteria</taxon>
        <taxon>Bacillati</taxon>
        <taxon>Bacillota</taxon>
        <taxon>Bacilli</taxon>
        <taxon>Bacillales</taxon>
        <taxon>Paenibacillaceae</taxon>
        <taxon>Paenibacillus</taxon>
    </lineage>
</organism>
<dbReference type="STRING" id="189425.PGRAT_19650"/>
<dbReference type="InterPro" id="IPR011032">
    <property type="entry name" value="GroES-like_sf"/>
</dbReference>
<dbReference type="GO" id="GO:0016491">
    <property type="term" value="F:oxidoreductase activity"/>
    <property type="evidence" value="ECO:0007669"/>
    <property type="project" value="InterPro"/>
</dbReference>
<name>A0A089MB54_9BACL</name>
<dbReference type="EMBL" id="CP009287">
    <property type="protein sequence ID" value="AIQ69595.1"/>
    <property type="molecule type" value="Genomic_DNA"/>
</dbReference>
<evidence type="ECO:0000313" key="2">
    <source>
        <dbReference type="EMBL" id="AIQ69595.1"/>
    </source>
</evidence>
<dbReference type="SMART" id="SM00829">
    <property type="entry name" value="PKS_ER"/>
    <property type="match status" value="1"/>
</dbReference>
<dbReference type="CDD" id="cd08267">
    <property type="entry name" value="MDR1"/>
    <property type="match status" value="1"/>
</dbReference>
<protein>
    <submittedName>
        <fullName evidence="2">NADPH:quinone reductase</fullName>
    </submittedName>
</protein>
<dbReference type="InterPro" id="IPR020843">
    <property type="entry name" value="ER"/>
</dbReference>
<dbReference type="KEGG" id="pgm:PGRAT_19650"/>
<dbReference type="InterPro" id="IPR013149">
    <property type="entry name" value="ADH-like_C"/>
</dbReference>
<dbReference type="Pfam" id="PF08240">
    <property type="entry name" value="ADH_N"/>
    <property type="match status" value="1"/>
</dbReference>
<dbReference type="Gene3D" id="3.40.50.720">
    <property type="entry name" value="NAD(P)-binding Rossmann-like Domain"/>
    <property type="match status" value="1"/>
</dbReference>
<dbReference type="eggNOG" id="COG0604">
    <property type="taxonomic scope" value="Bacteria"/>
</dbReference>
<dbReference type="SUPFAM" id="SSF50129">
    <property type="entry name" value="GroES-like"/>
    <property type="match status" value="1"/>
</dbReference>
<dbReference type="Proteomes" id="UP000029500">
    <property type="component" value="Chromosome"/>
</dbReference>
<dbReference type="HOGENOM" id="CLU_026673_3_3_9"/>
<dbReference type="PANTHER" id="PTHR11695">
    <property type="entry name" value="ALCOHOL DEHYDROGENASE RELATED"/>
    <property type="match status" value="1"/>
</dbReference>
<dbReference type="Gene3D" id="3.90.180.10">
    <property type="entry name" value="Medium-chain alcohol dehydrogenases, catalytic domain"/>
    <property type="match status" value="1"/>
</dbReference>
<keyword evidence="3" id="KW-1185">Reference proteome</keyword>
<gene>
    <name evidence="2" type="ORF">PGRAT_19650</name>
</gene>
<sequence length="308" mass="33507">MKAIVCTKYGSPETLHLIDMEKPAPKRKELLVKVHASTVTAGDIRVRTFKSPALLWLPMRLVLGLSKPRKPVLGVELAGEVVAVGSEVARFKQGDPVFALTGMRFGAHAEYACLSEDGMVSIKPANTTYEEAAAALYGGTTALYFLRKANIQKGQKVLIYGASGTVGTFALQLARHFGAEVDGVCSTANLEWVKSLGASQVIDYTAEDCTQRGGQYDIIFDAVGKLPKSSRKKALKPHGSFVTVDGQGIAKVRIQDLQLLKELMESGNIKSVIDRYYPLEQMAEAHRYVEQGHKKGNVVIRVSQGLNQ</sequence>
<dbReference type="Pfam" id="PF00107">
    <property type="entry name" value="ADH_zinc_N"/>
    <property type="match status" value="1"/>
</dbReference>
<dbReference type="InterPro" id="IPR013154">
    <property type="entry name" value="ADH-like_N"/>
</dbReference>